<dbReference type="PROSITE" id="PS00086">
    <property type="entry name" value="CYTOCHROME_P450"/>
    <property type="match status" value="1"/>
</dbReference>
<evidence type="ECO:0000256" key="3">
    <source>
        <dbReference type="ARBA" id="ARBA00022617"/>
    </source>
</evidence>
<evidence type="ECO:0000256" key="2">
    <source>
        <dbReference type="ARBA" id="ARBA00010617"/>
    </source>
</evidence>
<evidence type="ECO:0000256" key="7">
    <source>
        <dbReference type="ARBA" id="ARBA00023033"/>
    </source>
</evidence>
<evidence type="ECO:0000256" key="10">
    <source>
        <dbReference type="SAM" id="MobiDB-lite"/>
    </source>
</evidence>
<evidence type="ECO:0000256" key="1">
    <source>
        <dbReference type="ARBA" id="ARBA00001971"/>
    </source>
</evidence>
<dbReference type="InterPro" id="IPR050479">
    <property type="entry name" value="CYP11_CYP27_families"/>
</dbReference>
<dbReference type="PANTHER" id="PTHR24279:SF120">
    <property type="entry name" value="CYTOCHROME P450"/>
    <property type="match status" value="1"/>
</dbReference>
<sequence length="571" mass="65016">MPPSAPTVSSMASMATLTGLLRRSHRHGAATTRAARRTMTGAQGLHQQGPTTWSRCRSTLAAPLQRTDVDALGQQGLATGQERDADWDSAKPFDEIPGPKPLPVLGNMWRFVVGDLAKVPTSDLQRRFLNDYGTIMKLCGLPGRKDLVFVFDAEAAEKVLRNEGIWPIRIGLESLGYMRSLTPEKFEDAWGLVSTQGKEWASFRTAVNQTMMQPRNAKLYVGVIDKVSQELIDRMRFVRDPQNVMPDDFYNELSKWALESITYIALDRRLGCLDNNLKPDSEAQQIITAVHTIFDCLFWLDVQPSLWKVVRTPTFYRMKRTMNWFYGKVFGFIEEAMDRLKAMTPEERESHEYSVLERLLLRNDNPRIAVTMALDMVTAGVDTTSNTSATVMYELAKNPDKQRKLQQELDRVLPDPREPVTASKLEELRYLRACIKEAMRVSPIIVGNQRMAVKDLVLCGYQIPKGTDVLCVHSEMVKEEQYFPRAREFIPERWLPEGDHLKALHPFASMPFGFGPRTCVGRRFAQLEMETFLAKAFRNFNIGWKGPPLKKELKLLYSVASPLKFECVDRV</sequence>
<dbReference type="Gene3D" id="1.10.630.10">
    <property type="entry name" value="Cytochrome P450"/>
    <property type="match status" value="1"/>
</dbReference>
<reference evidence="12" key="1">
    <citation type="submission" date="2025-08" db="UniProtKB">
        <authorList>
            <consortium name="RefSeq"/>
        </authorList>
    </citation>
    <scope>IDENTIFICATION</scope>
    <source>
        <tissue evidence="12">Total insect</tissue>
    </source>
</reference>
<dbReference type="GeneID" id="117652643"/>
<accession>A0A6P9A6L7</accession>
<dbReference type="InterPro" id="IPR017972">
    <property type="entry name" value="Cyt_P450_CS"/>
</dbReference>
<dbReference type="GO" id="GO:0005506">
    <property type="term" value="F:iron ion binding"/>
    <property type="evidence" value="ECO:0007669"/>
    <property type="project" value="InterPro"/>
</dbReference>
<dbReference type="InterPro" id="IPR001128">
    <property type="entry name" value="Cyt_P450"/>
</dbReference>
<comment type="cofactor">
    <cofactor evidence="1 8">
        <name>heme</name>
        <dbReference type="ChEBI" id="CHEBI:30413"/>
    </cofactor>
</comment>
<feature type="region of interest" description="Disordered" evidence="10">
    <location>
        <begin position="23"/>
        <end position="53"/>
    </location>
</feature>
<dbReference type="FunFam" id="1.10.630.10:FF:000006">
    <property type="entry name" value="Cytochrome P450 302a1, mitochondrial"/>
    <property type="match status" value="1"/>
</dbReference>
<keyword evidence="5 9" id="KW-0560">Oxidoreductase</keyword>
<dbReference type="Proteomes" id="UP000515158">
    <property type="component" value="Unplaced"/>
</dbReference>
<dbReference type="PANTHER" id="PTHR24279">
    <property type="entry name" value="CYTOCHROME P450"/>
    <property type="match status" value="1"/>
</dbReference>
<keyword evidence="4 8" id="KW-0479">Metal-binding</keyword>
<dbReference type="GO" id="GO:0016705">
    <property type="term" value="F:oxidoreductase activity, acting on paired donors, with incorporation or reduction of molecular oxygen"/>
    <property type="evidence" value="ECO:0007669"/>
    <property type="project" value="InterPro"/>
</dbReference>
<evidence type="ECO:0000313" key="11">
    <source>
        <dbReference type="Proteomes" id="UP000515158"/>
    </source>
</evidence>
<evidence type="ECO:0000256" key="4">
    <source>
        <dbReference type="ARBA" id="ARBA00022723"/>
    </source>
</evidence>
<dbReference type="InParanoid" id="A0A6P9A6L7"/>
<comment type="similarity">
    <text evidence="2 9">Belongs to the cytochrome P450 family.</text>
</comment>
<keyword evidence="7 9" id="KW-0503">Monooxygenase</keyword>
<dbReference type="RefSeq" id="XP_034253613.1">
    <property type="nucleotide sequence ID" value="XM_034397722.1"/>
</dbReference>
<evidence type="ECO:0000256" key="9">
    <source>
        <dbReference type="RuleBase" id="RU000461"/>
    </source>
</evidence>
<name>A0A6P9A6L7_THRPL</name>
<dbReference type="KEGG" id="tpal:117652643"/>
<evidence type="ECO:0000256" key="6">
    <source>
        <dbReference type="ARBA" id="ARBA00023004"/>
    </source>
</evidence>
<protein>
    <submittedName>
        <fullName evidence="12">Cytochrome P450 CYP12A2-like</fullName>
    </submittedName>
</protein>
<feature type="compositionally biased region" description="Low complexity" evidence="10">
    <location>
        <begin position="29"/>
        <end position="42"/>
    </location>
</feature>
<keyword evidence="6 8" id="KW-0408">Iron</keyword>
<dbReference type="Pfam" id="PF00067">
    <property type="entry name" value="p450"/>
    <property type="match status" value="1"/>
</dbReference>
<evidence type="ECO:0000256" key="5">
    <source>
        <dbReference type="ARBA" id="ARBA00023002"/>
    </source>
</evidence>
<dbReference type="SUPFAM" id="SSF48264">
    <property type="entry name" value="Cytochrome P450"/>
    <property type="match status" value="1"/>
</dbReference>
<evidence type="ECO:0000313" key="12">
    <source>
        <dbReference type="RefSeq" id="XP_034253613.1"/>
    </source>
</evidence>
<proteinExistence type="inferred from homology"/>
<dbReference type="GO" id="GO:0004497">
    <property type="term" value="F:monooxygenase activity"/>
    <property type="evidence" value="ECO:0007669"/>
    <property type="project" value="UniProtKB-KW"/>
</dbReference>
<feature type="binding site" description="axial binding residue" evidence="8">
    <location>
        <position position="519"/>
    </location>
    <ligand>
        <name>heme</name>
        <dbReference type="ChEBI" id="CHEBI:30413"/>
    </ligand>
    <ligandPart>
        <name>Fe</name>
        <dbReference type="ChEBI" id="CHEBI:18248"/>
    </ligandPart>
</feature>
<organism evidence="12">
    <name type="scientific">Thrips palmi</name>
    <name type="common">Melon thrips</name>
    <dbReference type="NCBI Taxonomy" id="161013"/>
    <lineage>
        <taxon>Eukaryota</taxon>
        <taxon>Metazoa</taxon>
        <taxon>Ecdysozoa</taxon>
        <taxon>Arthropoda</taxon>
        <taxon>Hexapoda</taxon>
        <taxon>Insecta</taxon>
        <taxon>Pterygota</taxon>
        <taxon>Neoptera</taxon>
        <taxon>Paraneoptera</taxon>
        <taxon>Thysanoptera</taxon>
        <taxon>Terebrantia</taxon>
        <taxon>Thripoidea</taxon>
        <taxon>Thripidae</taxon>
        <taxon>Thrips</taxon>
    </lineage>
</organism>
<evidence type="ECO:0000256" key="8">
    <source>
        <dbReference type="PIRSR" id="PIRSR602401-1"/>
    </source>
</evidence>
<dbReference type="OrthoDB" id="3945418at2759"/>
<dbReference type="PRINTS" id="PR00463">
    <property type="entry name" value="EP450I"/>
</dbReference>
<keyword evidence="3 8" id="KW-0349">Heme</keyword>
<dbReference type="PRINTS" id="PR00385">
    <property type="entry name" value="P450"/>
</dbReference>
<gene>
    <name evidence="12" type="primary">LOC117652643</name>
</gene>
<dbReference type="AlphaFoldDB" id="A0A6P9A6L7"/>
<dbReference type="GO" id="GO:0020037">
    <property type="term" value="F:heme binding"/>
    <property type="evidence" value="ECO:0007669"/>
    <property type="project" value="InterPro"/>
</dbReference>
<dbReference type="InterPro" id="IPR036396">
    <property type="entry name" value="Cyt_P450_sf"/>
</dbReference>
<dbReference type="CDD" id="cd11054">
    <property type="entry name" value="CYP24A1-like"/>
    <property type="match status" value="1"/>
</dbReference>
<keyword evidence="11" id="KW-1185">Reference proteome</keyword>
<dbReference type="InterPro" id="IPR002401">
    <property type="entry name" value="Cyt_P450_E_grp-I"/>
</dbReference>